<evidence type="ECO:0000313" key="7">
    <source>
        <dbReference type="EMBL" id="TPP58464.1"/>
    </source>
</evidence>
<dbReference type="Pfam" id="PF01321">
    <property type="entry name" value="Creatinase_N"/>
    <property type="match status" value="1"/>
</dbReference>
<dbReference type="Gene3D" id="3.40.350.10">
    <property type="entry name" value="Creatinase/prolidase N-terminal domain"/>
    <property type="match status" value="2"/>
</dbReference>
<proteinExistence type="inferred from homology"/>
<dbReference type="Gene3D" id="3.90.230.10">
    <property type="entry name" value="Creatinase/methionine aminopeptidase superfamily"/>
    <property type="match status" value="1"/>
</dbReference>
<evidence type="ECO:0000259" key="5">
    <source>
        <dbReference type="Pfam" id="PF00557"/>
    </source>
</evidence>
<feature type="domain" description="Creatinase N-terminal" evidence="6">
    <location>
        <begin position="9"/>
        <end position="135"/>
    </location>
</feature>
<dbReference type="SUPFAM" id="SSF55920">
    <property type="entry name" value="Creatinase/aminopeptidase"/>
    <property type="match status" value="1"/>
</dbReference>
<organism evidence="7 8">
    <name type="scientific">Fasciola gigantica</name>
    <name type="common">Giant liver fluke</name>
    <dbReference type="NCBI Taxonomy" id="46835"/>
    <lineage>
        <taxon>Eukaryota</taxon>
        <taxon>Metazoa</taxon>
        <taxon>Spiralia</taxon>
        <taxon>Lophotrochozoa</taxon>
        <taxon>Platyhelminthes</taxon>
        <taxon>Trematoda</taxon>
        <taxon>Digenea</taxon>
        <taxon>Plagiorchiida</taxon>
        <taxon>Echinostomata</taxon>
        <taxon>Echinostomatoidea</taxon>
        <taxon>Fasciolidae</taxon>
        <taxon>Fasciola</taxon>
    </lineage>
</organism>
<evidence type="ECO:0000313" key="8">
    <source>
        <dbReference type="Proteomes" id="UP000316759"/>
    </source>
</evidence>
<dbReference type="InterPro" id="IPR000994">
    <property type="entry name" value="Pept_M24"/>
</dbReference>
<dbReference type="Pfam" id="PF16189">
    <property type="entry name" value="Creatinase_N_2"/>
    <property type="match status" value="1"/>
</dbReference>
<dbReference type="GO" id="GO:0005737">
    <property type="term" value="C:cytoplasm"/>
    <property type="evidence" value="ECO:0007669"/>
    <property type="project" value="UniProtKB-ARBA"/>
</dbReference>
<dbReference type="AlphaFoldDB" id="A0A504YBD7"/>
<dbReference type="PANTHER" id="PTHR43763">
    <property type="entry name" value="XAA-PRO AMINOPEPTIDASE 1"/>
    <property type="match status" value="1"/>
</dbReference>
<dbReference type="STRING" id="46835.A0A504YBD7"/>
<accession>A0A504YBD7</accession>
<dbReference type="InterPro" id="IPR000587">
    <property type="entry name" value="Creatinase_N"/>
</dbReference>
<dbReference type="Proteomes" id="UP000316759">
    <property type="component" value="Unassembled WGS sequence"/>
</dbReference>
<sequence length="594" mass="65541">MKRLASLNRLTKLRALLRCKKLHAYILPSEDEHFSEYVDPSDQRCAFISGFTGSVCTTIITLDKAALWADGRYHLQASQQLDDNWTLMKKGLEGVPTEVKWLAEVTPSGSLIGYDPRQIPFTTVNTYKNELCVAEAAMNQCSSASENVELIARRLVPMDGPNLVDLVWNEMRDTGEERSIRPPRTCNPVHTVPLSFAGETWQQKVRRVLGVMCQHGASLLALSALDEVAWLLNLRGSDIQCSPVFFSYVLLSSSELKLFLDLKTVASSADLVQHLSDSEFTVSIHPYHEFLSHLERSVSVLPTSSRVWLDYRASEAIVTRVPETMRLFRNSPVSDLKSVKLPSELSGIRAAHIEDSLVLCDFLAWLEHVAEANRSSNPKCGDSGSPLDGRLCDPAGNPPLEPPETLTESSVADYLDRLRSQAPGFVSLSFKTIFGADANGAIIHYRAVPGQDASITDSTFYLVDSGGQYHTGTTDVTRTLHLGEPTAKQKACYTLVLKSHIALADQIFPPNTPGSKLDVVARRVAWRFQCDYAHGTGHGVGAFLGVHEGPISMSGSRLEAMTRMGMTEPGVQKNMLRDSNQNHFIQFMFSGSLN</sequence>
<name>A0A504YBD7_FASGI</name>
<feature type="domain" description="Peptidase M24" evidence="5">
    <location>
        <begin position="405"/>
        <end position="564"/>
    </location>
</feature>
<dbReference type="GO" id="GO:0046872">
    <property type="term" value="F:metal ion binding"/>
    <property type="evidence" value="ECO:0007669"/>
    <property type="project" value="UniProtKB-KW"/>
</dbReference>
<keyword evidence="8" id="KW-1185">Reference proteome</keyword>
<evidence type="ECO:0000259" key="6">
    <source>
        <dbReference type="Pfam" id="PF01321"/>
    </source>
</evidence>
<dbReference type="GO" id="GO:0004177">
    <property type="term" value="F:aminopeptidase activity"/>
    <property type="evidence" value="ECO:0007669"/>
    <property type="project" value="UniProtKB-KW"/>
</dbReference>
<comment type="caution">
    <text evidence="7">The sequence shown here is derived from an EMBL/GenBank/DDBJ whole genome shotgun (WGS) entry which is preliminary data.</text>
</comment>
<keyword evidence="2" id="KW-0479">Metal-binding</keyword>
<dbReference type="InterPro" id="IPR029149">
    <property type="entry name" value="Creatin/AminoP/Spt16_N"/>
</dbReference>
<evidence type="ECO:0000256" key="3">
    <source>
        <dbReference type="ARBA" id="ARBA00022801"/>
    </source>
</evidence>
<dbReference type="InterPro" id="IPR050422">
    <property type="entry name" value="X-Pro_aminopeptidase_P"/>
</dbReference>
<keyword evidence="3" id="KW-0378">Hydrolase</keyword>
<dbReference type="SUPFAM" id="SSF53092">
    <property type="entry name" value="Creatinase/prolidase N-terminal domain"/>
    <property type="match status" value="1"/>
</dbReference>
<dbReference type="InterPro" id="IPR036005">
    <property type="entry name" value="Creatinase/aminopeptidase-like"/>
</dbReference>
<dbReference type="EMBL" id="SUNJ01011987">
    <property type="protein sequence ID" value="TPP58464.1"/>
    <property type="molecule type" value="Genomic_DNA"/>
</dbReference>
<dbReference type="Pfam" id="PF00557">
    <property type="entry name" value="Peptidase_M24"/>
    <property type="match status" value="1"/>
</dbReference>
<gene>
    <name evidence="7" type="ORF">FGIG_07152</name>
</gene>
<feature type="region of interest" description="Disordered" evidence="4">
    <location>
        <begin position="374"/>
        <end position="406"/>
    </location>
</feature>
<keyword evidence="7" id="KW-0645">Protease</keyword>
<dbReference type="OrthoDB" id="9995434at2759"/>
<evidence type="ECO:0000256" key="4">
    <source>
        <dbReference type="SAM" id="MobiDB-lite"/>
    </source>
</evidence>
<reference evidence="7 8" key="1">
    <citation type="submission" date="2019-04" db="EMBL/GenBank/DDBJ databases">
        <title>Annotation for the trematode Fasciola gigantica.</title>
        <authorList>
            <person name="Choi Y.-J."/>
        </authorList>
    </citation>
    <scope>NUCLEOTIDE SEQUENCE [LARGE SCALE GENOMIC DNA]</scope>
    <source>
        <strain evidence="7">Uganda_cow_1</strain>
    </source>
</reference>
<protein>
    <submittedName>
        <fullName evidence="7">Xaa-Pro aminopeptidase</fullName>
    </submittedName>
</protein>
<keyword evidence="7" id="KW-0031">Aminopeptidase</keyword>
<evidence type="ECO:0000256" key="1">
    <source>
        <dbReference type="ARBA" id="ARBA00008766"/>
    </source>
</evidence>
<evidence type="ECO:0000256" key="2">
    <source>
        <dbReference type="ARBA" id="ARBA00022723"/>
    </source>
</evidence>
<dbReference type="FunFam" id="3.40.350.10:FF:000003">
    <property type="entry name" value="Xaa-pro aminopeptidase P"/>
    <property type="match status" value="1"/>
</dbReference>
<dbReference type="PANTHER" id="PTHR43763:SF6">
    <property type="entry name" value="XAA-PRO AMINOPEPTIDASE 1"/>
    <property type="match status" value="1"/>
</dbReference>
<comment type="similarity">
    <text evidence="1">Belongs to the peptidase M24B family.</text>
</comment>